<evidence type="ECO:0000313" key="2">
    <source>
        <dbReference type="Proteomes" id="UP000265848"/>
    </source>
</evidence>
<name>A0A399IZ05_9RHOB</name>
<accession>A0A399IZ05</accession>
<dbReference type="AlphaFoldDB" id="A0A399IZ05"/>
<dbReference type="OrthoDB" id="10004553at2"/>
<gene>
    <name evidence="1" type="ORF">DL237_13390</name>
</gene>
<keyword evidence="2" id="KW-1185">Reference proteome</keyword>
<reference evidence="1 2" key="1">
    <citation type="submission" date="2018-08" db="EMBL/GenBank/DDBJ databases">
        <title>Pseudooceanicola sediminis CY03 in the family Rhodobacteracea.</title>
        <authorList>
            <person name="Zhang Y.-J."/>
        </authorList>
    </citation>
    <scope>NUCLEOTIDE SEQUENCE [LARGE SCALE GENOMIC DNA]</scope>
    <source>
        <strain evidence="1 2">CY03</strain>
    </source>
</reference>
<evidence type="ECO:0000313" key="1">
    <source>
        <dbReference type="EMBL" id="RII38194.1"/>
    </source>
</evidence>
<dbReference type="RefSeq" id="WP_119399578.1">
    <property type="nucleotide sequence ID" value="NZ_QWJJ01000011.1"/>
</dbReference>
<comment type="caution">
    <text evidence="1">The sequence shown here is derived from an EMBL/GenBank/DDBJ whole genome shotgun (WGS) entry which is preliminary data.</text>
</comment>
<organism evidence="1 2">
    <name type="scientific">Pseudooceanicola sediminis</name>
    <dbReference type="NCBI Taxonomy" id="2211117"/>
    <lineage>
        <taxon>Bacteria</taxon>
        <taxon>Pseudomonadati</taxon>
        <taxon>Pseudomonadota</taxon>
        <taxon>Alphaproteobacteria</taxon>
        <taxon>Rhodobacterales</taxon>
        <taxon>Paracoccaceae</taxon>
        <taxon>Pseudooceanicola</taxon>
    </lineage>
</organism>
<protein>
    <submittedName>
        <fullName evidence="1">Uncharacterized protein</fullName>
    </submittedName>
</protein>
<sequence length="96" mass="10327">MSTKTIAKLLGSDMKFTAQFMVQPKETLAEYGIESENLDDGDVRAMEAVVRLTQDSLRANAKLLGVDIATAAWGIGAGCCNSKSVMMRDLGATKRL</sequence>
<dbReference type="Proteomes" id="UP000265848">
    <property type="component" value="Unassembled WGS sequence"/>
</dbReference>
<dbReference type="EMBL" id="QWJJ01000011">
    <property type="protein sequence ID" value="RII38194.1"/>
    <property type="molecule type" value="Genomic_DNA"/>
</dbReference>
<proteinExistence type="predicted"/>